<dbReference type="FunFam" id="3.80.10.10:FF:000095">
    <property type="entry name" value="LRR receptor-like serine/threonine-protein kinase GSO1"/>
    <property type="match status" value="1"/>
</dbReference>
<reference evidence="15" key="2">
    <citation type="submission" date="2015-06" db="UniProtKB">
        <authorList>
            <consortium name="EnsemblPlants"/>
        </authorList>
    </citation>
    <scope>IDENTIFICATION</scope>
    <source>
        <strain evidence="15">cv. Heinz 1706</strain>
    </source>
</reference>
<dbReference type="GO" id="GO:0050832">
    <property type="term" value="P:defense response to fungus"/>
    <property type="evidence" value="ECO:0007669"/>
    <property type="project" value="UniProtKB-ARBA"/>
</dbReference>
<dbReference type="Pfam" id="PF13855">
    <property type="entry name" value="LRR_8"/>
    <property type="match status" value="1"/>
</dbReference>
<dbReference type="SMART" id="SM00369">
    <property type="entry name" value="LRR_TYP"/>
    <property type="match status" value="9"/>
</dbReference>
<dbReference type="InterPro" id="IPR003591">
    <property type="entry name" value="Leu-rich_rpt_typical-subtyp"/>
</dbReference>
<evidence type="ECO:0000256" key="2">
    <source>
        <dbReference type="ARBA" id="ARBA00009592"/>
    </source>
</evidence>
<keyword evidence="8" id="KW-1133">Transmembrane helix</keyword>
<keyword evidence="5" id="KW-0812">Transmembrane</keyword>
<evidence type="ECO:0000256" key="6">
    <source>
        <dbReference type="ARBA" id="ARBA00022729"/>
    </source>
</evidence>
<evidence type="ECO:0000256" key="11">
    <source>
        <dbReference type="SAM" id="MobiDB-lite"/>
    </source>
</evidence>
<evidence type="ECO:0000259" key="14">
    <source>
        <dbReference type="Pfam" id="PF23598"/>
    </source>
</evidence>
<dbReference type="InterPro" id="IPR046956">
    <property type="entry name" value="RLP23-like"/>
</dbReference>
<dbReference type="HOGENOM" id="CLU_000288_18_3_1"/>
<dbReference type="Pfam" id="PF08263">
    <property type="entry name" value="LRRNT_2"/>
    <property type="match status" value="1"/>
</dbReference>
<protein>
    <submittedName>
        <fullName evidence="15">Uncharacterized protein</fullName>
    </submittedName>
</protein>
<evidence type="ECO:0000256" key="4">
    <source>
        <dbReference type="ARBA" id="ARBA00022614"/>
    </source>
</evidence>
<comment type="subcellular location">
    <subcellularLocation>
        <location evidence="1">Cell membrane</location>
        <topology evidence="1">Single-pass type I membrane protein</topology>
    </subcellularLocation>
</comment>
<dbReference type="GO" id="GO:0005886">
    <property type="term" value="C:plasma membrane"/>
    <property type="evidence" value="ECO:0007669"/>
    <property type="project" value="UniProtKB-SubCell"/>
</dbReference>
<feature type="domain" description="Leucine-rich repeat-containing N-terminal plant-type" evidence="13">
    <location>
        <begin position="31"/>
        <end position="75"/>
    </location>
</feature>
<dbReference type="Pfam" id="PF00560">
    <property type="entry name" value="LRR_1"/>
    <property type="match status" value="2"/>
</dbReference>
<evidence type="ECO:0000256" key="7">
    <source>
        <dbReference type="ARBA" id="ARBA00022737"/>
    </source>
</evidence>
<keyword evidence="6 12" id="KW-0732">Signal</keyword>
<keyword evidence="9" id="KW-0472">Membrane</keyword>
<dbReference type="InterPro" id="IPR013210">
    <property type="entry name" value="LRR_N_plant-typ"/>
</dbReference>
<feature type="signal peptide" evidence="12">
    <location>
        <begin position="1"/>
        <end position="25"/>
    </location>
</feature>
<keyword evidence="3" id="KW-1003">Cell membrane</keyword>
<dbReference type="Gramene" id="Solyc12g100020.1.1">
    <property type="protein sequence ID" value="Solyc12g100020.1.1"/>
    <property type="gene ID" value="Solyc12g100020.1"/>
</dbReference>
<dbReference type="SUPFAM" id="SSF52047">
    <property type="entry name" value="RNI-like"/>
    <property type="match status" value="1"/>
</dbReference>
<sequence length="791" mass="89163">MLNMSYGQFSFFLLVCFCQLSFSSSIPHLCHKDQSSALLKFKKTLTVDPSLVLCNFYYYTSSWNMSIDFCSWDGVIWDEMTGYVIELDLSCNSLVGKIDSNISLFQLSHLQSLDLSMNNFSYSHISPKFGRFSSLIHLNLRNSYFSGQIPSEIFHLYKLQSLLLSTSYDTVPKLATHDFRFLLQNLTLLRVLDLRGVSISSAITLNFSSHLTTLVLRKSELYGVIPESIFHLPKLEILDLSSNYKLSGYFPKTKWNSSASLIDLNLQGVNFCGNLPESLGYLTSLRTLFLVLCNIWGPIPESLSNLTRIEYLFLADNFLNGTIPSWIFSLPSLIDLELSNNHFSGQLEDIKSDSRLFIDLSNNQLQGNLPKSIQNLVNITNLDLSFNNFSRNVDVSFFSDFKHLSSLDLSYNSISLTNENNVNFSLPESLVYLQLAACEVKELEFLRSAKKLEDLDLSNNKLQGIFPDWASCNWMFSLRTLNLSHNMLTSMELIYLARNNLKGEIPQCLGNISGLEVLDMHHNSLTGTLPNTFRFRSSLRSLNLNGNKLEGKIPQSLANCKELQVVDLGDNHLIDIFPMWLGTLPKLQILSLRSNELHGSIRTPTIENIFPNLRMLDLSSNSFIENLPTGLFQHLKAMRTICQAMNAPSDGGDGYQDSVNIVTKGLEREVVRILFLYATIDFLNNKFEGHIPSIMGDLIALRMLNLSHNEFNHLVGVIPAQFSSLAVLYFSYNHLEGCIPQGNQFHTFDNNSYVGNDGLSGFPLSKVCGSDDNDTETNDTTSGLDDEEISE</sequence>
<dbReference type="Gene3D" id="3.80.10.10">
    <property type="entry name" value="Ribonuclease Inhibitor"/>
    <property type="match status" value="3"/>
</dbReference>
<dbReference type="Proteomes" id="UP000004994">
    <property type="component" value="Chromosome 12"/>
</dbReference>
<name>K4DI23_SOLLC</name>
<feature type="chain" id="PRO_5003875015" evidence="12">
    <location>
        <begin position="26"/>
        <end position="791"/>
    </location>
</feature>
<evidence type="ECO:0000256" key="1">
    <source>
        <dbReference type="ARBA" id="ARBA00004251"/>
    </source>
</evidence>
<evidence type="ECO:0000259" key="13">
    <source>
        <dbReference type="Pfam" id="PF08263"/>
    </source>
</evidence>
<dbReference type="Pfam" id="PF23598">
    <property type="entry name" value="LRR_14"/>
    <property type="match status" value="1"/>
</dbReference>
<comment type="similarity">
    <text evidence="2">Belongs to the RLP family.</text>
</comment>
<evidence type="ECO:0000313" key="16">
    <source>
        <dbReference type="Proteomes" id="UP000004994"/>
    </source>
</evidence>
<accession>K4DI23</accession>
<evidence type="ECO:0000313" key="15">
    <source>
        <dbReference type="EnsemblPlants" id="Solyc12g100020.1.1"/>
    </source>
</evidence>
<dbReference type="PhylomeDB" id="K4DI23"/>
<dbReference type="SUPFAM" id="SSF52058">
    <property type="entry name" value="L domain-like"/>
    <property type="match status" value="1"/>
</dbReference>
<keyword evidence="16" id="KW-1185">Reference proteome</keyword>
<dbReference type="FunCoup" id="K4DI23">
    <property type="interactions" value="526"/>
</dbReference>
<reference evidence="15" key="1">
    <citation type="journal article" date="2012" name="Nature">
        <title>The tomato genome sequence provides insights into fleshy fruit evolution.</title>
        <authorList>
            <consortium name="Tomato Genome Consortium"/>
        </authorList>
    </citation>
    <scope>NUCLEOTIDE SEQUENCE [LARGE SCALE GENOMIC DNA]</scope>
    <source>
        <strain evidence="15">cv. Heinz 1706</strain>
    </source>
</reference>
<dbReference type="InterPro" id="IPR032675">
    <property type="entry name" value="LRR_dom_sf"/>
</dbReference>
<feature type="domain" description="Disease resistance R13L4/SHOC-2-like LRR" evidence="14">
    <location>
        <begin position="264"/>
        <end position="466"/>
    </location>
</feature>
<keyword evidence="10" id="KW-0325">Glycoprotein</keyword>
<feature type="region of interest" description="Disordered" evidence="11">
    <location>
        <begin position="768"/>
        <end position="791"/>
    </location>
</feature>
<dbReference type="InterPro" id="IPR001611">
    <property type="entry name" value="Leu-rich_rpt"/>
</dbReference>
<dbReference type="AlphaFoldDB" id="K4DI23"/>
<dbReference type="PRINTS" id="PR00019">
    <property type="entry name" value="LEURICHRPT"/>
</dbReference>
<dbReference type="STRING" id="4081.K4DI23"/>
<dbReference type="PANTHER" id="PTHR48061">
    <property type="entry name" value="LEUCINE-RICH REPEAT RECEPTOR PROTEIN KINASE EMS1-LIKE-RELATED"/>
    <property type="match status" value="1"/>
</dbReference>
<evidence type="ECO:0000256" key="10">
    <source>
        <dbReference type="ARBA" id="ARBA00023180"/>
    </source>
</evidence>
<dbReference type="PaxDb" id="4081-Solyc12g100020.1.1"/>
<dbReference type="FunFam" id="3.80.10.10:FF:000041">
    <property type="entry name" value="LRR receptor-like serine/threonine-protein kinase ERECTA"/>
    <property type="match status" value="1"/>
</dbReference>
<dbReference type="OMA" id="NIWGPIP"/>
<evidence type="ECO:0000256" key="3">
    <source>
        <dbReference type="ARBA" id="ARBA00022475"/>
    </source>
</evidence>
<dbReference type="PANTHER" id="PTHR48061:SF12">
    <property type="entry name" value="DISEASE RESISTANCE LIKE PROTEIN"/>
    <property type="match status" value="1"/>
</dbReference>
<evidence type="ECO:0000256" key="5">
    <source>
        <dbReference type="ARBA" id="ARBA00022692"/>
    </source>
</evidence>
<proteinExistence type="inferred from homology"/>
<keyword evidence="4" id="KW-0433">Leucine-rich repeat</keyword>
<dbReference type="InParanoid" id="K4DI23"/>
<evidence type="ECO:0000256" key="9">
    <source>
        <dbReference type="ARBA" id="ARBA00023136"/>
    </source>
</evidence>
<dbReference type="EnsemblPlants" id="Solyc12g100020.1.1">
    <property type="protein sequence ID" value="Solyc12g100020.1.1"/>
    <property type="gene ID" value="Solyc12g100020.1"/>
</dbReference>
<evidence type="ECO:0000256" key="12">
    <source>
        <dbReference type="SAM" id="SignalP"/>
    </source>
</evidence>
<keyword evidence="7" id="KW-0677">Repeat</keyword>
<evidence type="ECO:0000256" key="8">
    <source>
        <dbReference type="ARBA" id="ARBA00022989"/>
    </source>
</evidence>
<dbReference type="PROSITE" id="PS51450">
    <property type="entry name" value="LRR"/>
    <property type="match status" value="2"/>
</dbReference>
<organism evidence="15">
    <name type="scientific">Solanum lycopersicum</name>
    <name type="common">Tomato</name>
    <name type="synonym">Lycopersicon esculentum</name>
    <dbReference type="NCBI Taxonomy" id="4081"/>
    <lineage>
        <taxon>Eukaryota</taxon>
        <taxon>Viridiplantae</taxon>
        <taxon>Streptophyta</taxon>
        <taxon>Embryophyta</taxon>
        <taxon>Tracheophyta</taxon>
        <taxon>Spermatophyta</taxon>
        <taxon>Magnoliopsida</taxon>
        <taxon>eudicotyledons</taxon>
        <taxon>Gunneridae</taxon>
        <taxon>Pentapetalae</taxon>
        <taxon>asterids</taxon>
        <taxon>lamiids</taxon>
        <taxon>Solanales</taxon>
        <taxon>Solanaceae</taxon>
        <taxon>Solanoideae</taxon>
        <taxon>Solaneae</taxon>
        <taxon>Solanum</taxon>
        <taxon>Solanum subgen. Lycopersicon</taxon>
    </lineage>
</organism>
<dbReference type="InterPro" id="IPR055414">
    <property type="entry name" value="LRR_R13L4/SHOC2-like"/>
</dbReference>
<dbReference type="eggNOG" id="KOG0619">
    <property type="taxonomic scope" value="Eukaryota"/>
</dbReference>